<dbReference type="AlphaFoldDB" id="A0A4R1K2U4"/>
<organism evidence="1 2">
    <name type="scientific">Seleniivibrio woodruffii</name>
    <dbReference type="NCBI Taxonomy" id="1078050"/>
    <lineage>
        <taxon>Bacteria</taxon>
        <taxon>Pseudomonadati</taxon>
        <taxon>Deferribacterota</taxon>
        <taxon>Deferribacteres</taxon>
        <taxon>Deferribacterales</taxon>
        <taxon>Geovibrionaceae</taxon>
        <taxon>Seleniivibrio</taxon>
    </lineage>
</organism>
<proteinExistence type="predicted"/>
<accession>A0A4R1K2U4</accession>
<dbReference type="EMBL" id="SMGG01000007">
    <property type="protein sequence ID" value="TCK58374.1"/>
    <property type="molecule type" value="Genomic_DNA"/>
</dbReference>
<dbReference type="Proteomes" id="UP000294614">
    <property type="component" value="Unassembled WGS sequence"/>
</dbReference>
<protein>
    <submittedName>
        <fullName evidence="1">Uncharacterized protein</fullName>
    </submittedName>
</protein>
<name>A0A4R1K2U4_9BACT</name>
<comment type="caution">
    <text evidence="1">The sequence shown here is derived from an EMBL/GenBank/DDBJ whole genome shotgun (WGS) entry which is preliminary data.</text>
</comment>
<sequence length="284" mass="32687">MVEYLGEFVVIHKEVVNSDGRCLKLHVSGPKGQEVAYCKDNIDATLRILADYSEISIDGVRIKNRKNGRISISRVRIGLNKLYEKYMQKFVDYSFNLQDDMCSRLFRMIHRDRKLMRLFVDAPESNDSKYNYIGGLLVHTCELFETAELFAKMDRIGKYINYDHLIMGIMLVNIGKAKCYRMTERGFQVTHTGLYVGAVSSSHKILLENAAKMIEIDEPVLQKLENIILHHSPDGNVLARSVEARIIYDLQNDRVTEVRKNMQAHRRIVSCSIWNMSDNCSDVG</sequence>
<keyword evidence="2" id="KW-1185">Reference proteome</keyword>
<evidence type="ECO:0000313" key="2">
    <source>
        <dbReference type="Proteomes" id="UP000294614"/>
    </source>
</evidence>
<evidence type="ECO:0000313" key="1">
    <source>
        <dbReference type="EMBL" id="TCK58374.1"/>
    </source>
</evidence>
<dbReference type="OrthoDB" id="9778453at2"/>
<dbReference type="RefSeq" id="WP_132874548.1">
    <property type="nucleotide sequence ID" value="NZ_SMGG01000007.1"/>
</dbReference>
<gene>
    <name evidence="1" type="ORF">C8D98_2575</name>
</gene>
<reference evidence="1 2" key="1">
    <citation type="submission" date="2019-03" db="EMBL/GenBank/DDBJ databases">
        <title>Genomic Encyclopedia of Type Strains, Phase IV (KMG-IV): sequencing the most valuable type-strain genomes for metagenomic binning, comparative biology and taxonomic classification.</title>
        <authorList>
            <person name="Goeker M."/>
        </authorList>
    </citation>
    <scope>NUCLEOTIDE SEQUENCE [LARGE SCALE GENOMIC DNA]</scope>
    <source>
        <strain evidence="1 2">DSM 24984</strain>
    </source>
</reference>